<proteinExistence type="predicted"/>
<reference evidence="2 3" key="1">
    <citation type="submission" date="2018-06" db="EMBL/GenBank/DDBJ databases">
        <title>Comparative genomics reveals the genomic features of Rhizophagus irregularis, R. cerebriforme, R. diaphanum and Gigaspora rosea, and their symbiotic lifestyle signature.</title>
        <authorList>
            <person name="Morin E."/>
            <person name="San Clemente H."/>
            <person name="Chen E.C.H."/>
            <person name="De La Providencia I."/>
            <person name="Hainaut M."/>
            <person name="Kuo A."/>
            <person name="Kohler A."/>
            <person name="Murat C."/>
            <person name="Tang N."/>
            <person name="Roy S."/>
            <person name="Loubradou J."/>
            <person name="Henrissat B."/>
            <person name="Grigoriev I.V."/>
            <person name="Corradi N."/>
            <person name="Roux C."/>
            <person name="Martin F.M."/>
        </authorList>
    </citation>
    <scope>NUCLEOTIDE SEQUENCE [LARGE SCALE GENOMIC DNA]</scope>
    <source>
        <strain evidence="2 3">DAOM 227022</strain>
    </source>
</reference>
<accession>A0A397SUD4</accession>
<sequence length="185" mass="21752">MELTENELLDQELNFDWNNSNNSYSYNIFPYNSQETHEDQQQSNKILDAVPNSLQRPRVMTDLLAQSNLLSTYLSQSNIAECINLQNKKRDEEHLCSNHTKPTNKYDLSTLFDCVLTPRTVDYNKLLTRIDNIVQHLSNLYNHQNDIMNVKEELNALRETISNQINMHEEASEKRIEEIFTRLCK</sequence>
<dbReference type="OrthoDB" id="2317912at2759"/>
<keyword evidence="1" id="KW-0175">Coiled coil</keyword>
<name>A0A397SUD4_9GLOM</name>
<dbReference type="EMBL" id="QKYT01000224">
    <property type="protein sequence ID" value="RIA89332.1"/>
    <property type="molecule type" value="Genomic_DNA"/>
</dbReference>
<keyword evidence="3" id="KW-1185">Reference proteome</keyword>
<evidence type="ECO:0000313" key="2">
    <source>
        <dbReference type="EMBL" id="RIA89332.1"/>
    </source>
</evidence>
<evidence type="ECO:0000313" key="3">
    <source>
        <dbReference type="Proteomes" id="UP000265703"/>
    </source>
</evidence>
<protein>
    <submittedName>
        <fullName evidence="2">Uncharacterized protein</fullName>
    </submittedName>
</protein>
<comment type="caution">
    <text evidence="2">The sequence shown here is derived from an EMBL/GenBank/DDBJ whole genome shotgun (WGS) entry which is preliminary data.</text>
</comment>
<dbReference type="AlphaFoldDB" id="A0A397SUD4"/>
<gene>
    <name evidence="2" type="ORF">C1645_738722</name>
</gene>
<dbReference type="Proteomes" id="UP000265703">
    <property type="component" value="Unassembled WGS sequence"/>
</dbReference>
<evidence type="ECO:0000256" key="1">
    <source>
        <dbReference type="SAM" id="Coils"/>
    </source>
</evidence>
<organism evidence="2 3">
    <name type="scientific">Glomus cerebriforme</name>
    <dbReference type="NCBI Taxonomy" id="658196"/>
    <lineage>
        <taxon>Eukaryota</taxon>
        <taxon>Fungi</taxon>
        <taxon>Fungi incertae sedis</taxon>
        <taxon>Mucoromycota</taxon>
        <taxon>Glomeromycotina</taxon>
        <taxon>Glomeromycetes</taxon>
        <taxon>Glomerales</taxon>
        <taxon>Glomeraceae</taxon>
        <taxon>Glomus</taxon>
    </lineage>
</organism>
<feature type="coiled-coil region" evidence="1">
    <location>
        <begin position="140"/>
        <end position="174"/>
    </location>
</feature>